<dbReference type="RefSeq" id="WP_077931156.1">
    <property type="nucleotide sequence ID" value="NZ_CP014687.1"/>
</dbReference>
<gene>
    <name evidence="9" type="ORF">A0U91_11450</name>
</gene>
<evidence type="ECO:0000259" key="8">
    <source>
        <dbReference type="Pfam" id="PF00892"/>
    </source>
</evidence>
<evidence type="ECO:0000256" key="1">
    <source>
        <dbReference type="ARBA" id="ARBA00004141"/>
    </source>
</evidence>
<evidence type="ECO:0000256" key="4">
    <source>
        <dbReference type="ARBA" id="ARBA00022989"/>
    </source>
</evidence>
<dbReference type="Proteomes" id="UP000189055">
    <property type="component" value="Chromosome"/>
</dbReference>
<comment type="subcellular location">
    <subcellularLocation>
        <location evidence="1">Membrane</location>
        <topology evidence="1">Multi-pass membrane protein</topology>
    </subcellularLocation>
</comment>
<feature type="region of interest" description="Disordered" evidence="6">
    <location>
        <begin position="317"/>
        <end position="337"/>
    </location>
</feature>
<feature type="transmembrane region" description="Helical" evidence="7">
    <location>
        <begin position="46"/>
        <end position="68"/>
    </location>
</feature>
<feature type="transmembrane region" description="Helical" evidence="7">
    <location>
        <begin position="80"/>
        <end position="98"/>
    </location>
</feature>
<feature type="domain" description="EamA" evidence="8">
    <location>
        <begin position="168"/>
        <end position="306"/>
    </location>
</feature>
<reference evidence="9 10" key="1">
    <citation type="submission" date="2016-03" db="EMBL/GenBank/DDBJ databases">
        <title>Acetic acid bacteria sequencing.</title>
        <authorList>
            <person name="Brandt J."/>
            <person name="Jakob F."/>
            <person name="Vogel R.F."/>
        </authorList>
    </citation>
    <scope>NUCLEOTIDE SEQUENCE [LARGE SCALE GENOMIC DNA]</scope>
    <source>
        <strain evidence="9 10">TMW2.1084</strain>
    </source>
</reference>
<keyword evidence="4 7" id="KW-1133">Transmembrane helix</keyword>
<dbReference type="PANTHER" id="PTHR32322">
    <property type="entry name" value="INNER MEMBRANE TRANSPORTER"/>
    <property type="match status" value="1"/>
</dbReference>
<organism evidence="9 10">
    <name type="scientific">Acetobacter persici</name>
    <dbReference type="NCBI Taxonomy" id="1076596"/>
    <lineage>
        <taxon>Bacteria</taxon>
        <taxon>Pseudomonadati</taxon>
        <taxon>Pseudomonadota</taxon>
        <taxon>Alphaproteobacteria</taxon>
        <taxon>Acetobacterales</taxon>
        <taxon>Acetobacteraceae</taxon>
        <taxon>Acetobacter</taxon>
    </lineage>
</organism>
<feature type="transmembrane region" description="Helical" evidence="7">
    <location>
        <begin position="232"/>
        <end position="254"/>
    </location>
</feature>
<feature type="transmembrane region" description="Helical" evidence="7">
    <location>
        <begin position="261"/>
        <end position="284"/>
    </location>
</feature>
<evidence type="ECO:0000256" key="3">
    <source>
        <dbReference type="ARBA" id="ARBA00022692"/>
    </source>
</evidence>
<evidence type="ECO:0000256" key="5">
    <source>
        <dbReference type="ARBA" id="ARBA00023136"/>
    </source>
</evidence>
<evidence type="ECO:0000256" key="6">
    <source>
        <dbReference type="SAM" id="MobiDB-lite"/>
    </source>
</evidence>
<dbReference type="GO" id="GO:0016020">
    <property type="term" value="C:membrane"/>
    <property type="evidence" value="ECO:0007669"/>
    <property type="project" value="UniProtKB-SubCell"/>
</dbReference>
<evidence type="ECO:0000313" key="10">
    <source>
        <dbReference type="Proteomes" id="UP000189055"/>
    </source>
</evidence>
<feature type="transmembrane region" description="Helical" evidence="7">
    <location>
        <begin position="20"/>
        <end position="40"/>
    </location>
</feature>
<feature type="transmembrane region" description="Helical" evidence="7">
    <location>
        <begin position="166"/>
        <end position="184"/>
    </location>
</feature>
<evidence type="ECO:0000256" key="7">
    <source>
        <dbReference type="SAM" id="Phobius"/>
    </source>
</evidence>
<dbReference type="EMBL" id="CP014687">
    <property type="protein sequence ID" value="AQT05375.1"/>
    <property type="molecule type" value="Genomic_DNA"/>
</dbReference>
<protein>
    <submittedName>
        <fullName evidence="9">Multidrug DMT transporter permease</fullName>
    </submittedName>
</protein>
<dbReference type="SUPFAM" id="SSF103481">
    <property type="entry name" value="Multidrug resistance efflux transporter EmrE"/>
    <property type="match status" value="1"/>
</dbReference>
<dbReference type="KEGG" id="aper:A0U91_11450"/>
<evidence type="ECO:0000313" key="9">
    <source>
        <dbReference type="EMBL" id="AQT05375.1"/>
    </source>
</evidence>
<comment type="similarity">
    <text evidence="2">Belongs to the EamA transporter family.</text>
</comment>
<dbReference type="STRING" id="1076596.A0U91_11450"/>
<accession>A0A1U9LFY8</accession>
<proteinExistence type="inferred from homology"/>
<dbReference type="Pfam" id="PF00892">
    <property type="entry name" value="EamA"/>
    <property type="match status" value="2"/>
</dbReference>
<dbReference type="InterPro" id="IPR050638">
    <property type="entry name" value="AA-Vitamin_Transporters"/>
</dbReference>
<feature type="domain" description="EamA" evidence="8">
    <location>
        <begin position="18"/>
        <end position="151"/>
    </location>
</feature>
<name>A0A1U9LFY8_9PROT</name>
<dbReference type="PANTHER" id="PTHR32322:SF2">
    <property type="entry name" value="EAMA DOMAIN-CONTAINING PROTEIN"/>
    <property type="match status" value="1"/>
</dbReference>
<dbReference type="AlphaFoldDB" id="A0A1U9LFY8"/>
<keyword evidence="5 7" id="KW-0472">Membrane</keyword>
<feature type="transmembrane region" description="Helical" evidence="7">
    <location>
        <begin position="204"/>
        <end position="226"/>
    </location>
</feature>
<feature type="transmembrane region" description="Helical" evidence="7">
    <location>
        <begin position="104"/>
        <end position="124"/>
    </location>
</feature>
<dbReference type="InterPro" id="IPR037185">
    <property type="entry name" value="EmrE-like"/>
</dbReference>
<evidence type="ECO:0000256" key="2">
    <source>
        <dbReference type="ARBA" id="ARBA00007362"/>
    </source>
</evidence>
<dbReference type="InterPro" id="IPR000620">
    <property type="entry name" value="EamA_dom"/>
</dbReference>
<sequence>MTHTGDHSAAHTGAQTGRGVLCGAGAGALWGLVFLAPELVRDFNPLMLAAGRYLAYGGIAGVLILPRWRRLSGLLSGRDWRAVFLLSLAGNTLYYVLLSQAVQSGGIALTSLIIGFLPVTVTVIGSRDQGAVPLKTLALSLGLCVAGVVCIGWQGLLGPQASGRTVQGMLCAVGALVSWTAYAVGNSRCLSRLRHVSVHDWNLLAGVVTGAQAVVLVPFALLAQAGPHSAEAWGRFAGVSVGVAILASMCGNALWNRMSRLLPLTMTGQMILFETLFALLYGFLWERRLPHPLEPAAFGLVAGSVLSCVAVHRKHAPAPQASGPETPCQTEIAGQGV</sequence>
<feature type="transmembrane region" description="Helical" evidence="7">
    <location>
        <begin position="136"/>
        <end position="154"/>
    </location>
</feature>
<keyword evidence="3 7" id="KW-0812">Transmembrane</keyword>